<keyword evidence="1" id="KW-0472">Membrane</keyword>
<keyword evidence="5" id="KW-1185">Reference proteome</keyword>
<dbReference type="OrthoDB" id="7571274at2"/>
<dbReference type="EMBL" id="WTYW01000003">
    <property type="protein sequence ID" value="MXO86493.1"/>
    <property type="molecule type" value="Genomic_DNA"/>
</dbReference>
<dbReference type="NCBIfam" id="NF035944">
    <property type="entry name" value="PEPxxWA-CTERM"/>
    <property type="match status" value="1"/>
</dbReference>
<accession>A0A844ZGJ3</accession>
<feature type="signal peptide" evidence="2">
    <location>
        <begin position="1"/>
        <end position="23"/>
    </location>
</feature>
<dbReference type="InterPro" id="IPR013424">
    <property type="entry name" value="Ice-binding_C"/>
</dbReference>
<keyword evidence="2" id="KW-0732">Signal</keyword>
<dbReference type="AlphaFoldDB" id="A0A844ZGJ3"/>
<name>A0A844ZGJ3_9SPHN</name>
<comment type="caution">
    <text evidence="4">The sequence shown here is derived from an EMBL/GenBank/DDBJ whole genome shotgun (WGS) entry which is preliminary data.</text>
</comment>
<feature type="transmembrane region" description="Helical" evidence="1">
    <location>
        <begin position="142"/>
        <end position="159"/>
    </location>
</feature>
<evidence type="ECO:0000256" key="1">
    <source>
        <dbReference type="SAM" id="Phobius"/>
    </source>
</evidence>
<organism evidence="4 5">
    <name type="scientific">Parapontixanthobacter aurantiacus</name>
    <dbReference type="NCBI Taxonomy" id="1463599"/>
    <lineage>
        <taxon>Bacteria</taxon>
        <taxon>Pseudomonadati</taxon>
        <taxon>Pseudomonadota</taxon>
        <taxon>Alphaproteobacteria</taxon>
        <taxon>Sphingomonadales</taxon>
        <taxon>Erythrobacteraceae</taxon>
        <taxon>Parapontixanthobacter</taxon>
    </lineage>
</organism>
<feature type="chain" id="PRO_5032979249" evidence="2">
    <location>
        <begin position="24"/>
        <end position="181"/>
    </location>
</feature>
<proteinExistence type="predicted"/>
<feature type="domain" description="Ice-binding protein C-terminal" evidence="3">
    <location>
        <begin position="138"/>
        <end position="162"/>
    </location>
</feature>
<evidence type="ECO:0000259" key="3">
    <source>
        <dbReference type="Pfam" id="PF07589"/>
    </source>
</evidence>
<keyword evidence="1" id="KW-1133">Transmembrane helix</keyword>
<protein>
    <submittedName>
        <fullName evidence="4">PEPxxWA-CTERM sorting domain-containing protein</fullName>
    </submittedName>
</protein>
<dbReference type="Pfam" id="PF07589">
    <property type="entry name" value="PEP-CTERM"/>
    <property type="match status" value="1"/>
</dbReference>
<keyword evidence="1" id="KW-0812">Transmembrane</keyword>
<evidence type="ECO:0000256" key="2">
    <source>
        <dbReference type="SAM" id="SignalP"/>
    </source>
</evidence>
<sequence>MKKLIVLLIGFAGLFAFPVSASAAELLFEFVGKNEQDSFSFVLDPDLGPDKIKGNTFTFKKVDVVTNTGTKAQTVNFYATATGTVLDFNQAHKFALETTNLFTGTIADPVFFTGTYTMRKTFNGVALGTMNVSKVASSVPEPATWAMILVGFAGLGGMMRRRPAKEDRRFRPYRHCQDFKA</sequence>
<reference evidence="4 5" key="1">
    <citation type="submission" date="2019-12" db="EMBL/GenBank/DDBJ databases">
        <title>Genomic-based taxomic classification of the family Erythrobacteraceae.</title>
        <authorList>
            <person name="Xu L."/>
        </authorList>
    </citation>
    <scope>NUCLEOTIDE SEQUENCE [LARGE SCALE GENOMIC DNA]</scope>
    <source>
        <strain evidence="4 5">MCCC 1A09962</strain>
    </source>
</reference>
<dbReference type="Proteomes" id="UP000433104">
    <property type="component" value="Unassembled WGS sequence"/>
</dbReference>
<evidence type="ECO:0000313" key="5">
    <source>
        <dbReference type="Proteomes" id="UP000433104"/>
    </source>
</evidence>
<dbReference type="RefSeq" id="WP_160683557.1">
    <property type="nucleotide sequence ID" value="NZ_WTYW01000003.1"/>
</dbReference>
<gene>
    <name evidence="4" type="ORF">GRI38_10700</name>
</gene>
<evidence type="ECO:0000313" key="4">
    <source>
        <dbReference type="EMBL" id="MXO86493.1"/>
    </source>
</evidence>
<dbReference type="NCBIfam" id="TIGR02595">
    <property type="entry name" value="PEP_CTERM"/>
    <property type="match status" value="1"/>
</dbReference>